<dbReference type="PROSITE" id="PS50297">
    <property type="entry name" value="ANK_REP_REGION"/>
    <property type="match status" value="2"/>
</dbReference>
<dbReference type="Pfam" id="PF13637">
    <property type="entry name" value="Ank_4"/>
    <property type="match status" value="1"/>
</dbReference>
<dbReference type="PROSITE" id="PS50088">
    <property type="entry name" value="ANK_REPEAT"/>
    <property type="match status" value="3"/>
</dbReference>
<gene>
    <name evidence="4" type="ORF">DL764_005129</name>
</gene>
<evidence type="ECO:0000256" key="1">
    <source>
        <dbReference type="ARBA" id="ARBA00022737"/>
    </source>
</evidence>
<dbReference type="SMART" id="SM00248">
    <property type="entry name" value="ANK"/>
    <property type="match status" value="5"/>
</dbReference>
<dbReference type="PANTHER" id="PTHR24180:SF45">
    <property type="entry name" value="POLY [ADP-RIBOSE] POLYMERASE TANKYRASE"/>
    <property type="match status" value="1"/>
</dbReference>
<evidence type="ECO:0000313" key="5">
    <source>
        <dbReference type="Proteomes" id="UP000293360"/>
    </source>
</evidence>
<keyword evidence="5" id="KW-1185">Reference proteome</keyword>
<feature type="repeat" description="ANK" evidence="3">
    <location>
        <begin position="306"/>
        <end position="339"/>
    </location>
</feature>
<accession>A0A4Q4TAE8</accession>
<dbReference type="PANTHER" id="PTHR24180">
    <property type="entry name" value="CYCLIN-DEPENDENT KINASE INHIBITOR 2C-RELATED"/>
    <property type="match status" value="1"/>
</dbReference>
<dbReference type="InterPro" id="IPR051637">
    <property type="entry name" value="Ank_repeat_dom-contain_49"/>
</dbReference>
<dbReference type="SUPFAM" id="SSF48403">
    <property type="entry name" value="Ankyrin repeat"/>
    <property type="match status" value="1"/>
</dbReference>
<organism evidence="4 5">
    <name type="scientific">Monosporascus ibericus</name>
    <dbReference type="NCBI Taxonomy" id="155417"/>
    <lineage>
        <taxon>Eukaryota</taxon>
        <taxon>Fungi</taxon>
        <taxon>Dikarya</taxon>
        <taxon>Ascomycota</taxon>
        <taxon>Pezizomycotina</taxon>
        <taxon>Sordariomycetes</taxon>
        <taxon>Xylariomycetidae</taxon>
        <taxon>Xylariales</taxon>
        <taxon>Xylariales incertae sedis</taxon>
        <taxon>Monosporascus</taxon>
    </lineage>
</organism>
<dbReference type="Proteomes" id="UP000293360">
    <property type="component" value="Unassembled WGS sequence"/>
</dbReference>
<dbReference type="Gene3D" id="1.25.40.20">
    <property type="entry name" value="Ankyrin repeat-containing domain"/>
    <property type="match status" value="1"/>
</dbReference>
<keyword evidence="1" id="KW-0677">Repeat</keyword>
<dbReference type="InterPro" id="IPR002110">
    <property type="entry name" value="Ankyrin_rpt"/>
</dbReference>
<evidence type="ECO:0000256" key="3">
    <source>
        <dbReference type="PROSITE-ProRule" id="PRU00023"/>
    </source>
</evidence>
<dbReference type="InterPro" id="IPR036770">
    <property type="entry name" value="Ankyrin_rpt-contain_sf"/>
</dbReference>
<keyword evidence="2 3" id="KW-0040">ANK repeat</keyword>
<evidence type="ECO:0000313" key="4">
    <source>
        <dbReference type="EMBL" id="RYP03488.1"/>
    </source>
</evidence>
<dbReference type="EMBL" id="QJNU01000256">
    <property type="protein sequence ID" value="RYP03488.1"/>
    <property type="molecule type" value="Genomic_DNA"/>
</dbReference>
<dbReference type="OrthoDB" id="194358at2759"/>
<name>A0A4Q4TAE8_9PEZI</name>
<protein>
    <submittedName>
        <fullName evidence="4">Uncharacterized protein</fullName>
    </submittedName>
</protein>
<proteinExistence type="predicted"/>
<dbReference type="AlphaFoldDB" id="A0A4Q4TAE8"/>
<comment type="caution">
    <text evidence="4">The sequence shown here is derived from an EMBL/GenBank/DDBJ whole genome shotgun (WGS) entry which is preliminary data.</text>
</comment>
<feature type="repeat" description="ANK" evidence="3">
    <location>
        <begin position="374"/>
        <end position="407"/>
    </location>
</feature>
<feature type="repeat" description="ANK" evidence="3">
    <location>
        <begin position="340"/>
        <end position="373"/>
    </location>
</feature>
<reference evidence="4 5" key="1">
    <citation type="submission" date="2018-06" db="EMBL/GenBank/DDBJ databases">
        <title>Complete Genomes of Monosporascus.</title>
        <authorList>
            <person name="Robinson A.J."/>
            <person name="Natvig D.O."/>
        </authorList>
    </citation>
    <scope>NUCLEOTIDE SEQUENCE [LARGE SCALE GENOMIC DNA]</scope>
    <source>
        <strain evidence="4 5">CBS 110550</strain>
    </source>
</reference>
<evidence type="ECO:0000256" key="2">
    <source>
        <dbReference type="ARBA" id="ARBA00023043"/>
    </source>
</evidence>
<dbReference type="STRING" id="155417.A0A4Q4TAE8"/>
<dbReference type="Pfam" id="PF12796">
    <property type="entry name" value="Ank_2"/>
    <property type="match status" value="1"/>
</dbReference>
<sequence>MYHGHKATKTHDKVYALLGMCSDDLEAAGLKPDYDLQWGTLMQRLVRFLLGHHVSVNTWDNKQVAVIKAKCCILGKVAWVKTNIDLGGGQQVEAIFNNTSHQPGCIGNGSARWTIQTPAKSIQKGDLICLLQGASKPAIVRLREDYLSIVMIGAAPPEHIRRRSTVIKWSELSHSTSFARDCLLVWDWDMSSEKFQVAGKYDIFMRINNLQSEGSETGFEGQLSNATRIWKVSLMLGDLGEHEKATEKLREAIKSYEMTCGEDHQQTLISQYGVTPLLWAAGNGNGAMINFLLTKGDVDIDLKDNWGRTPLSWAAENGHEAIVTQLLATGKADINPKDAYGWTPLSWAAKNGHEAVVKQLLVTGRADINIKDNVGHTPLSWAAENRHEAVVSQLLATGKADINITDKYGQTMLFNAAMNGHKAAVKQLLATGKAKPISR</sequence>